<evidence type="ECO:0000256" key="1">
    <source>
        <dbReference type="ARBA" id="ARBA00004651"/>
    </source>
</evidence>
<comment type="subcellular location">
    <subcellularLocation>
        <location evidence="1">Cell membrane</location>
        <topology evidence="1">Multi-pass membrane protein</topology>
    </subcellularLocation>
</comment>
<dbReference type="PANTHER" id="PTHR23508:SF10">
    <property type="entry name" value="CARBOXYLIC ACID TRANSPORTER PROTEIN HOMOLOG"/>
    <property type="match status" value="1"/>
</dbReference>
<feature type="transmembrane region" description="Helical" evidence="5">
    <location>
        <begin position="111"/>
        <end position="137"/>
    </location>
</feature>
<dbReference type="PROSITE" id="PS00217">
    <property type="entry name" value="SUGAR_TRANSPORT_2"/>
    <property type="match status" value="1"/>
</dbReference>
<feature type="transmembrane region" description="Helical" evidence="5">
    <location>
        <begin position="421"/>
        <end position="447"/>
    </location>
</feature>
<feature type="transmembrane region" description="Helical" evidence="5">
    <location>
        <begin position="294"/>
        <end position="311"/>
    </location>
</feature>
<feature type="transmembrane region" description="Helical" evidence="5">
    <location>
        <begin position="389"/>
        <end position="409"/>
    </location>
</feature>
<accession>A0A840EYK7</accession>
<feature type="transmembrane region" description="Helical" evidence="5">
    <location>
        <begin position="53"/>
        <end position="74"/>
    </location>
</feature>
<feature type="transmembrane region" description="Helical" evidence="5">
    <location>
        <begin position="149"/>
        <end position="169"/>
    </location>
</feature>
<dbReference type="GO" id="GO:0046943">
    <property type="term" value="F:carboxylic acid transmembrane transporter activity"/>
    <property type="evidence" value="ECO:0007669"/>
    <property type="project" value="TreeGrafter"/>
</dbReference>
<proteinExistence type="predicted"/>
<dbReference type="EMBL" id="JACIFP010000003">
    <property type="protein sequence ID" value="MBB4138175.1"/>
    <property type="molecule type" value="Genomic_DNA"/>
</dbReference>
<evidence type="ECO:0000313" key="8">
    <source>
        <dbReference type="Proteomes" id="UP000551501"/>
    </source>
</evidence>
<evidence type="ECO:0000256" key="4">
    <source>
        <dbReference type="ARBA" id="ARBA00023136"/>
    </source>
</evidence>
<feature type="transmembrane region" description="Helical" evidence="5">
    <location>
        <begin position="20"/>
        <end position="47"/>
    </location>
</feature>
<dbReference type="AlphaFoldDB" id="A0A840EYK7"/>
<feature type="domain" description="Major facilitator superfamily (MFS) profile" evidence="6">
    <location>
        <begin position="20"/>
        <end position="450"/>
    </location>
</feature>
<dbReference type="InterPro" id="IPR005828">
    <property type="entry name" value="MFS_sugar_transport-like"/>
</dbReference>
<dbReference type="RefSeq" id="WP_221247669.1">
    <property type="nucleotide sequence ID" value="NZ_BAABHL010000142.1"/>
</dbReference>
<evidence type="ECO:0000256" key="5">
    <source>
        <dbReference type="SAM" id="Phobius"/>
    </source>
</evidence>
<dbReference type="GO" id="GO:0005886">
    <property type="term" value="C:plasma membrane"/>
    <property type="evidence" value="ECO:0007669"/>
    <property type="project" value="UniProtKB-SubCell"/>
</dbReference>
<organism evidence="7 8">
    <name type="scientific">Gordonia humi</name>
    <dbReference type="NCBI Taxonomy" id="686429"/>
    <lineage>
        <taxon>Bacteria</taxon>
        <taxon>Bacillati</taxon>
        <taxon>Actinomycetota</taxon>
        <taxon>Actinomycetes</taxon>
        <taxon>Mycobacteriales</taxon>
        <taxon>Gordoniaceae</taxon>
        <taxon>Gordonia</taxon>
    </lineage>
</organism>
<dbReference type="Proteomes" id="UP000551501">
    <property type="component" value="Unassembled WGS sequence"/>
</dbReference>
<comment type="caution">
    <text evidence="7">The sequence shown here is derived from an EMBL/GenBank/DDBJ whole genome shotgun (WGS) entry which is preliminary data.</text>
</comment>
<feature type="transmembrane region" description="Helical" evidence="5">
    <location>
        <begin position="86"/>
        <end position="105"/>
    </location>
</feature>
<protein>
    <submittedName>
        <fullName evidence="7">Putative MFS transporter</fullName>
    </submittedName>
</protein>
<sequence length="476" mass="50676">MNMFQQLDSPPGLTGRQRRLAFVSTGAVCLEFLDYFLIGLILTFLVGDWGLSFGQSSVILLASGIGAIVGAFYFGRLADRIGRRPVFVITIAVFSIATGALALTPDSASVGWIYLALLRVVVGFGAGGLYVVDLPLVQEFMPAAKRGRVTGLVTSAIPVGFLLGSLLVWLLSDAIGWRGILAIAAAFGGILFFMRVSIPESPRYLVREGRPEAARRSIAWALEVPLDAVSADPGEVPVDNATKKVGLKSLLAYPRSLSVSSLTNLGMQTGYYGLSLWTPTLLVMVLGISPAETGMYMVFVTLGALAGRFWFAFLAEAIGRRRAGALAGLAAASFLVLATVYDQAYLGGVSIFFLLLIITYFFGEGGFAVVGPYSGEVWPSALRTTGMGFAYGFGGIGKVIGPLGLGLLLGSSNLVKPEVEVAGFGAGFIYFAAWYLLCALVFVFFGLETRGKSLEQLDQELEGQHRRSGSRSLESE</sequence>
<name>A0A840EYK7_9ACTN</name>
<keyword evidence="8" id="KW-1185">Reference proteome</keyword>
<dbReference type="PROSITE" id="PS50850">
    <property type="entry name" value="MFS"/>
    <property type="match status" value="1"/>
</dbReference>
<dbReference type="InterPro" id="IPR005829">
    <property type="entry name" value="Sugar_transporter_CS"/>
</dbReference>
<reference evidence="7 8" key="1">
    <citation type="submission" date="2020-08" db="EMBL/GenBank/DDBJ databases">
        <title>Sequencing the genomes of 1000 actinobacteria strains.</title>
        <authorList>
            <person name="Klenk H.-P."/>
        </authorList>
    </citation>
    <scope>NUCLEOTIDE SEQUENCE [LARGE SCALE GENOMIC DNA]</scope>
    <source>
        <strain evidence="7 8">DSM 45298</strain>
    </source>
</reference>
<keyword evidence="4 5" id="KW-0472">Membrane</keyword>
<dbReference type="Gene3D" id="1.20.1250.20">
    <property type="entry name" value="MFS general substrate transporter like domains"/>
    <property type="match status" value="1"/>
</dbReference>
<evidence type="ECO:0000313" key="7">
    <source>
        <dbReference type="EMBL" id="MBB4138175.1"/>
    </source>
</evidence>
<gene>
    <name evidence="7" type="ORF">BKA16_004800</name>
</gene>
<evidence type="ECO:0000259" key="6">
    <source>
        <dbReference type="PROSITE" id="PS50850"/>
    </source>
</evidence>
<feature type="transmembrane region" description="Helical" evidence="5">
    <location>
        <begin position="347"/>
        <end position="369"/>
    </location>
</feature>
<evidence type="ECO:0000256" key="3">
    <source>
        <dbReference type="ARBA" id="ARBA00022989"/>
    </source>
</evidence>
<dbReference type="InterPro" id="IPR036259">
    <property type="entry name" value="MFS_trans_sf"/>
</dbReference>
<feature type="transmembrane region" description="Helical" evidence="5">
    <location>
        <begin position="175"/>
        <end position="194"/>
    </location>
</feature>
<dbReference type="Pfam" id="PF00083">
    <property type="entry name" value="Sugar_tr"/>
    <property type="match status" value="1"/>
</dbReference>
<keyword evidence="2 5" id="KW-0812">Transmembrane</keyword>
<feature type="transmembrane region" description="Helical" evidence="5">
    <location>
        <begin position="270"/>
        <end position="288"/>
    </location>
</feature>
<dbReference type="PANTHER" id="PTHR23508">
    <property type="entry name" value="CARBOXYLIC ACID TRANSPORTER PROTEIN HOMOLOG"/>
    <property type="match status" value="1"/>
</dbReference>
<dbReference type="InterPro" id="IPR020846">
    <property type="entry name" value="MFS_dom"/>
</dbReference>
<dbReference type="CDD" id="cd17316">
    <property type="entry name" value="MFS_SV2_like"/>
    <property type="match status" value="1"/>
</dbReference>
<keyword evidence="3 5" id="KW-1133">Transmembrane helix</keyword>
<feature type="transmembrane region" description="Helical" evidence="5">
    <location>
        <begin position="323"/>
        <end position="341"/>
    </location>
</feature>
<dbReference type="SUPFAM" id="SSF103473">
    <property type="entry name" value="MFS general substrate transporter"/>
    <property type="match status" value="1"/>
</dbReference>
<evidence type="ECO:0000256" key="2">
    <source>
        <dbReference type="ARBA" id="ARBA00022692"/>
    </source>
</evidence>